<evidence type="ECO:0000256" key="7">
    <source>
        <dbReference type="ARBA" id="ARBA00023065"/>
    </source>
</evidence>
<comment type="caution">
    <text evidence="10">The sequence shown here is derived from an EMBL/GenBank/DDBJ whole genome shotgun (WGS) entry which is preliminary data.</text>
</comment>
<dbReference type="AlphaFoldDB" id="A0AAD6YRX7"/>
<evidence type="ECO:0000313" key="11">
    <source>
        <dbReference type="Proteomes" id="UP001219525"/>
    </source>
</evidence>
<keyword evidence="11" id="KW-1185">Reference proteome</keyword>
<evidence type="ECO:0000313" key="10">
    <source>
        <dbReference type="EMBL" id="KAJ7227408.1"/>
    </source>
</evidence>
<dbReference type="PANTHER" id="PTHR12263:SF0">
    <property type="entry name" value="V-TYPE PROTON ATPASE SUBUNIT"/>
    <property type="match status" value="1"/>
</dbReference>
<proteinExistence type="inferred from homology"/>
<feature type="transmembrane region" description="Helical" evidence="9">
    <location>
        <begin position="32"/>
        <end position="55"/>
    </location>
</feature>
<accession>A0AAD6YRX7</accession>
<dbReference type="Proteomes" id="UP001219525">
    <property type="component" value="Unassembled WGS sequence"/>
</dbReference>
<keyword evidence="6 9" id="KW-1133">Transmembrane helix</keyword>
<reference evidence="10" key="1">
    <citation type="submission" date="2023-03" db="EMBL/GenBank/DDBJ databases">
        <title>Massive genome expansion in bonnet fungi (Mycena s.s.) driven by repeated elements and novel gene families across ecological guilds.</title>
        <authorList>
            <consortium name="Lawrence Berkeley National Laboratory"/>
            <person name="Harder C.B."/>
            <person name="Miyauchi S."/>
            <person name="Viragh M."/>
            <person name="Kuo A."/>
            <person name="Thoen E."/>
            <person name="Andreopoulos B."/>
            <person name="Lu D."/>
            <person name="Skrede I."/>
            <person name="Drula E."/>
            <person name="Henrissat B."/>
            <person name="Morin E."/>
            <person name="Kohler A."/>
            <person name="Barry K."/>
            <person name="LaButti K."/>
            <person name="Morin E."/>
            <person name="Salamov A."/>
            <person name="Lipzen A."/>
            <person name="Mereny Z."/>
            <person name="Hegedus B."/>
            <person name="Baldrian P."/>
            <person name="Stursova M."/>
            <person name="Weitz H."/>
            <person name="Taylor A."/>
            <person name="Grigoriev I.V."/>
            <person name="Nagy L.G."/>
            <person name="Martin F."/>
            <person name="Kauserud H."/>
        </authorList>
    </citation>
    <scope>NUCLEOTIDE SEQUENCE</scope>
    <source>
        <strain evidence="10">9144</strain>
    </source>
</reference>
<keyword evidence="4 9" id="KW-0812">Transmembrane</keyword>
<evidence type="ECO:0000256" key="3">
    <source>
        <dbReference type="ARBA" id="ARBA00022448"/>
    </source>
</evidence>
<evidence type="ECO:0000256" key="5">
    <source>
        <dbReference type="ARBA" id="ARBA00022781"/>
    </source>
</evidence>
<sequence length="71" mass="7800">MPTILPIFFILAIVAGLMTCAALFTPKGPNQVVIRTAVMLTLAACYLLWMVTYLAQLHPLIVPTRSVNKVE</sequence>
<comment type="subcellular location">
    <subcellularLocation>
        <location evidence="1">Endomembrane system</location>
        <topology evidence="1">Multi-pass membrane protein</topology>
    </subcellularLocation>
</comment>
<dbReference type="GO" id="GO:0007035">
    <property type="term" value="P:vacuolar acidification"/>
    <property type="evidence" value="ECO:0007669"/>
    <property type="project" value="TreeGrafter"/>
</dbReference>
<evidence type="ECO:0000256" key="4">
    <source>
        <dbReference type="ARBA" id="ARBA00022692"/>
    </source>
</evidence>
<keyword evidence="3" id="KW-0813">Transport</keyword>
<evidence type="ECO:0000256" key="2">
    <source>
        <dbReference type="ARBA" id="ARBA00008328"/>
    </source>
</evidence>
<dbReference type="InterPro" id="IPR008389">
    <property type="entry name" value="ATPase_V0-cplx_e1/e2_su"/>
</dbReference>
<keyword evidence="8 9" id="KW-0472">Membrane</keyword>
<organism evidence="10 11">
    <name type="scientific">Mycena pura</name>
    <dbReference type="NCBI Taxonomy" id="153505"/>
    <lineage>
        <taxon>Eukaryota</taxon>
        <taxon>Fungi</taxon>
        <taxon>Dikarya</taxon>
        <taxon>Basidiomycota</taxon>
        <taxon>Agaricomycotina</taxon>
        <taxon>Agaricomycetes</taxon>
        <taxon>Agaricomycetidae</taxon>
        <taxon>Agaricales</taxon>
        <taxon>Marasmiineae</taxon>
        <taxon>Mycenaceae</taxon>
        <taxon>Mycena</taxon>
    </lineage>
</organism>
<evidence type="ECO:0000256" key="6">
    <source>
        <dbReference type="ARBA" id="ARBA00022989"/>
    </source>
</evidence>
<evidence type="ECO:0000256" key="9">
    <source>
        <dbReference type="SAM" id="Phobius"/>
    </source>
</evidence>
<dbReference type="GO" id="GO:0046961">
    <property type="term" value="F:proton-transporting ATPase activity, rotational mechanism"/>
    <property type="evidence" value="ECO:0007669"/>
    <property type="project" value="InterPro"/>
</dbReference>
<dbReference type="Pfam" id="PF05493">
    <property type="entry name" value="ATP_synt_H"/>
    <property type="match status" value="1"/>
</dbReference>
<evidence type="ECO:0000256" key="8">
    <source>
        <dbReference type="ARBA" id="ARBA00023136"/>
    </source>
</evidence>
<name>A0AAD6YRX7_9AGAR</name>
<dbReference type="EMBL" id="JARJCW010000003">
    <property type="protein sequence ID" value="KAJ7227408.1"/>
    <property type="molecule type" value="Genomic_DNA"/>
</dbReference>
<dbReference type="GO" id="GO:0012505">
    <property type="term" value="C:endomembrane system"/>
    <property type="evidence" value="ECO:0007669"/>
    <property type="project" value="UniProtKB-SubCell"/>
</dbReference>
<evidence type="ECO:0000256" key="1">
    <source>
        <dbReference type="ARBA" id="ARBA00004127"/>
    </source>
</evidence>
<protein>
    <submittedName>
        <fullName evidence="10">ATPase, V0 complex, subunit E1/e2</fullName>
    </submittedName>
</protein>
<dbReference type="PANTHER" id="PTHR12263">
    <property type="entry name" value="VACUOLAR ATP SYNTHASE SUBUNIT H"/>
    <property type="match status" value="1"/>
</dbReference>
<gene>
    <name evidence="10" type="ORF">GGX14DRAFT_419456</name>
</gene>
<dbReference type="GO" id="GO:0000220">
    <property type="term" value="C:vacuolar proton-transporting V-type ATPase, V0 domain"/>
    <property type="evidence" value="ECO:0007669"/>
    <property type="project" value="TreeGrafter"/>
</dbReference>
<keyword evidence="7" id="KW-0406">Ion transport</keyword>
<feature type="transmembrane region" description="Helical" evidence="9">
    <location>
        <begin position="6"/>
        <end position="25"/>
    </location>
</feature>
<keyword evidence="5" id="KW-0375">Hydrogen ion transport</keyword>
<comment type="similarity">
    <text evidence="2">Belongs to the V-ATPase e1/e2 subunit family.</text>
</comment>